<name>A0AC35TLR2_9BILA</name>
<reference evidence="2" key="1">
    <citation type="submission" date="2016-11" db="UniProtKB">
        <authorList>
            <consortium name="WormBaseParasite"/>
        </authorList>
    </citation>
    <scope>IDENTIFICATION</scope>
    <source>
        <strain evidence="2">KR3021</strain>
    </source>
</reference>
<proteinExistence type="predicted"/>
<protein>
    <submittedName>
        <fullName evidence="2">Transposase</fullName>
    </submittedName>
</protein>
<evidence type="ECO:0000313" key="1">
    <source>
        <dbReference type="Proteomes" id="UP000095286"/>
    </source>
</evidence>
<evidence type="ECO:0000313" key="2">
    <source>
        <dbReference type="WBParaSite" id="RSKR_0000196233.1"/>
    </source>
</evidence>
<organism evidence="1 2">
    <name type="scientific">Rhabditophanes sp. KR3021</name>
    <dbReference type="NCBI Taxonomy" id="114890"/>
    <lineage>
        <taxon>Eukaryota</taxon>
        <taxon>Metazoa</taxon>
        <taxon>Ecdysozoa</taxon>
        <taxon>Nematoda</taxon>
        <taxon>Chromadorea</taxon>
        <taxon>Rhabditida</taxon>
        <taxon>Tylenchina</taxon>
        <taxon>Panagrolaimomorpha</taxon>
        <taxon>Strongyloidoidea</taxon>
        <taxon>Alloionematidae</taxon>
        <taxon>Rhabditophanes</taxon>
    </lineage>
</organism>
<dbReference type="Proteomes" id="UP000095286">
    <property type="component" value="Unplaced"/>
</dbReference>
<dbReference type="WBParaSite" id="RSKR_0000196233.1">
    <property type="protein sequence ID" value="RSKR_0000196233.1"/>
    <property type="gene ID" value="RSKR_0000196233"/>
</dbReference>
<sequence length="139" mass="16853">MGTCYTTGKALFTPYLKIDSNVRNELEDHLYGTKENEERQNRKWSEMYKCDINDIYDFYEDISETYNRGTFMMMNVYVHNRKLYNAFHEIEHLPGFLVENKDGVQFKLNQKVLIRRKQLLSWVKYKEFLHSLYRNSPKS</sequence>
<accession>A0AC35TLR2</accession>